<sequence>MNRYAALLACLCLTTPAFAETQSSLAMKIEALSYSNDIDQASLGAMDYGAAMRRVRAGKDLHSMEHRIHLDGCKIRFEDALMTLGFKAPVQVLRVDLKQVRPVMAQDQKTPGRDALVLRFPGGTQPLSRVAADPADPSQVLAAARNGDLHETPVSHYRFALHYFERPDPANPLLAALKTYRDAYCATTG</sequence>
<organism evidence="2 3">
    <name type="scientific">Thioclava dalianensis</name>
    <dbReference type="NCBI Taxonomy" id="1185766"/>
    <lineage>
        <taxon>Bacteria</taxon>
        <taxon>Pseudomonadati</taxon>
        <taxon>Pseudomonadota</taxon>
        <taxon>Alphaproteobacteria</taxon>
        <taxon>Rhodobacterales</taxon>
        <taxon>Paracoccaceae</taxon>
        <taxon>Thioclava</taxon>
    </lineage>
</organism>
<protein>
    <submittedName>
        <fullName evidence="2">Uncharacterized protein</fullName>
    </submittedName>
</protein>
<evidence type="ECO:0000313" key="3">
    <source>
        <dbReference type="Proteomes" id="UP000027725"/>
    </source>
</evidence>
<dbReference type="RefSeq" id="WP_038068326.1">
    <property type="nucleotide sequence ID" value="NZ_FOVB01000007.1"/>
</dbReference>
<accession>A0A074T9V2</accession>
<name>A0A074T9V2_9RHOB</name>
<gene>
    <name evidence="2" type="ORF">DL1_09930</name>
</gene>
<reference evidence="2 3" key="1">
    <citation type="submission" date="2014-03" db="EMBL/GenBank/DDBJ databases">
        <title>The draft genome sequence of Thioclava dalianensis DLFJ1-1.</title>
        <authorList>
            <person name="Lai Q."/>
            <person name="Shao Z."/>
        </authorList>
    </citation>
    <scope>NUCLEOTIDE SEQUENCE [LARGE SCALE GENOMIC DNA]</scope>
    <source>
        <strain evidence="2 3">DLFJ1-1</strain>
    </source>
</reference>
<dbReference type="AlphaFoldDB" id="A0A074T9V2"/>
<proteinExistence type="predicted"/>
<keyword evidence="1" id="KW-0732">Signal</keyword>
<comment type="caution">
    <text evidence="2">The sequence shown here is derived from an EMBL/GenBank/DDBJ whole genome shotgun (WGS) entry which is preliminary data.</text>
</comment>
<evidence type="ECO:0000313" key="2">
    <source>
        <dbReference type="EMBL" id="KEP68581.1"/>
    </source>
</evidence>
<feature type="chain" id="PRO_5001700798" evidence="1">
    <location>
        <begin position="20"/>
        <end position="189"/>
    </location>
</feature>
<keyword evidence="3" id="KW-1185">Reference proteome</keyword>
<feature type="signal peptide" evidence="1">
    <location>
        <begin position="1"/>
        <end position="19"/>
    </location>
</feature>
<dbReference type="Proteomes" id="UP000027725">
    <property type="component" value="Unassembled WGS sequence"/>
</dbReference>
<evidence type="ECO:0000256" key="1">
    <source>
        <dbReference type="SAM" id="SignalP"/>
    </source>
</evidence>
<dbReference type="EMBL" id="JHEH01000029">
    <property type="protein sequence ID" value="KEP68581.1"/>
    <property type="molecule type" value="Genomic_DNA"/>
</dbReference>